<evidence type="ECO:0000313" key="4">
    <source>
        <dbReference type="EMBL" id="KAF6527091.1"/>
    </source>
</evidence>
<dbReference type="SMART" id="SM00066">
    <property type="entry name" value="GAL4"/>
    <property type="match status" value="1"/>
</dbReference>
<dbReference type="Gene3D" id="4.10.240.10">
    <property type="entry name" value="Zn(2)-C6 fungal-type DNA-binding domain"/>
    <property type="match status" value="1"/>
</dbReference>
<dbReference type="Pfam" id="PF00172">
    <property type="entry name" value="Zn_clus"/>
    <property type="match status" value="1"/>
</dbReference>
<dbReference type="InterPro" id="IPR001138">
    <property type="entry name" value="Zn2Cys6_DnaBD"/>
</dbReference>
<comment type="caution">
    <text evidence="4">The sequence shown here is derived from an EMBL/GenBank/DDBJ whole genome shotgun (WGS) entry which is preliminary data.</text>
</comment>
<evidence type="ECO:0000313" key="5">
    <source>
        <dbReference type="Proteomes" id="UP000593570"/>
    </source>
</evidence>
<sequence>MAPPKDKERKRKFHRRSKNGCTRCKARHVRCDEQKPLCTNCLQTGSECIYPTPEQPLPSNDSSPSPSSSSSNVALGSFGSQMALTESAAPASPGMSNALNNYVGGSFDALPEHSKRLLRHFSQYTVWGSRPVARELESSACVNPNTKIVRESWLHAHVPHAISMSVGMGYRFDGRGQDPIPVP</sequence>
<evidence type="ECO:0000256" key="2">
    <source>
        <dbReference type="SAM" id="MobiDB-lite"/>
    </source>
</evidence>
<name>A0A8H6H0K1_FUSOX</name>
<protein>
    <recommendedName>
        <fullName evidence="3">Zn(2)-C6 fungal-type domain-containing protein</fullName>
    </recommendedName>
</protein>
<dbReference type="Proteomes" id="UP000593570">
    <property type="component" value="Unassembled WGS sequence"/>
</dbReference>
<feature type="region of interest" description="Disordered" evidence="2">
    <location>
        <begin position="1"/>
        <end position="20"/>
    </location>
</feature>
<gene>
    <name evidence="4" type="ORF">HZS61_010135</name>
</gene>
<organism evidence="4 5">
    <name type="scientific">Fusarium oxysporum f. sp. conglutinans</name>
    <dbReference type="NCBI Taxonomy" id="100902"/>
    <lineage>
        <taxon>Eukaryota</taxon>
        <taxon>Fungi</taxon>
        <taxon>Dikarya</taxon>
        <taxon>Ascomycota</taxon>
        <taxon>Pezizomycotina</taxon>
        <taxon>Sordariomycetes</taxon>
        <taxon>Hypocreomycetidae</taxon>
        <taxon>Hypocreales</taxon>
        <taxon>Nectriaceae</taxon>
        <taxon>Fusarium</taxon>
        <taxon>Fusarium oxysporum species complex</taxon>
    </lineage>
</organism>
<dbReference type="EMBL" id="JACDXP010000003">
    <property type="protein sequence ID" value="KAF6527091.1"/>
    <property type="molecule type" value="Genomic_DNA"/>
</dbReference>
<feature type="compositionally biased region" description="Low complexity" evidence="2">
    <location>
        <begin position="58"/>
        <end position="72"/>
    </location>
</feature>
<feature type="compositionally biased region" description="Basic residues" evidence="2">
    <location>
        <begin position="8"/>
        <end position="20"/>
    </location>
</feature>
<accession>A0A8H6H0K1</accession>
<dbReference type="PROSITE" id="PS50048">
    <property type="entry name" value="ZN2_CY6_FUNGAL_2"/>
    <property type="match status" value="1"/>
</dbReference>
<dbReference type="CDD" id="cd00067">
    <property type="entry name" value="GAL4"/>
    <property type="match status" value="1"/>
</dbReference>
<feature type="region of interest" description="Disordered" evidence="2">
    <location>
        <begin position="52"/>
        <end position="74"/>
    </location>
</feature>
<keyword evidence="1" id="KW-0539">Nucleus</keyword>
<dbReference type="PANTHER" id="PTHR47657">
    <property type="entry name" value="STEROL REGULATORY ELEMENT-BINDING PROTEIN ECM22"/>
    <property type="match status" value="1"/>
</dbReference>
<dbReference type="GO" id="GO:0008270">
    <property type="term" value="F:zinc ion binding"/>
    <property type="evidence" value="ECO:0007669"/>
    <property type="project" value="InterPro"/>
</dbReference>
<evidence type="ECO:0000259" key="3">
    <source>
        <dbReference type="PROSITE" id="PS50048"/>
    </source>
</evidence>
<reference evidence="4 5" key="1">
    <citation type="journal article" date="2020" name="bioRxiv">
        <title>A chromosome-scale genome assembly for the Fusarium oxysporum strain Fo5176 to establish a model Arabidopsis-fungal pathosystem.</title>
        <authorList>
            <person name="Fokkens L."/>
            <person name="Guo L."/>
            <person name="Dora S."/>
            <person name="Wang B."/>
            <person name="Ye K."/>
            <person name="Sanchez-Rodriguez C."/>
            <person name="Croll D."/>
        </authorList>
    </citation>
    <scope>NUCLEOTIDE SEQUENCE [LARGE SCALE GENOMIC DNA]</scope>
    <source>
        <strain evidence="4 5">Fo5176</strain>
    </source>
</reference>
<dbReference type="PROSITE" id="PS00463">
    <property type="entry name" value="ZN2_CY6_FUNGAL_1"/>
    <property type="match status" value="1"/>
</dbReference>
<feature type="domain" description="Zn(2)-C6 fungal-type" evidence="3">
    <location>
        <begin position="20"/>
        <end position="50"/>
    </location>
</feature>
<dbReference type="PANTHER" id="PTHR47657:SF7">
    <property type="entry name" value="STEROL REGULATORY ELEMENT-BINDING PROTEIN ECM22"/>
    <property type="match status" value="1"/>
</dbReference>
<dbReference type="AlphaFoldDB" id="A0A8H6H0K1"/>
<dbReference type="InterPro" id="IPR052400">
    <property type="entry name" value="Zn2-C6_fungal_TF"/>
</dbReference>
<proteinExistence type="predicted"/>
<evidence type="ECO:0000256" key="1">
    <source>
        <dbReference type="ARBA" id="ARBA00023242"/>
    </source>
</evidence>
<dbReference type="SUPFAM" id="SSF57701">
    <property type="entry name" value="Zn2/Cys6 DNA-binding domain"/>
    <property type="match status" value="1"/>
</dbReference>
<dbReference type="InterPro" id="IPR036864">
    <property type="entry name" value="Zn2-C6_fun-type_DNA-bd_sf"/>
</dbReference>
<dbReference type="GO" id="GO:0000981">
    <property type="term" value="F:DNA-binding transcription factor activity, RNA polymerase II-specific"/>
    <property type="evidence" value="ECO:0007669"/>
    <property type="project" value="InterPro"/>
</dbReference>